<dbReference type="AlphaFoldDB" id="A0ABD1JFN4"/>
<sequence length="452" mass="50084">MSALIAEQRVELRCIESRLRASESKAEAMESRLRVSESKAEAMESRLKTSESKAEAMESRLRVSEKTMEEQRAVMKELQEKQEQQAAALGAVGGSLNLTGSQVEKLRRETEEGRVSFSASLVSSGDVTIGPFTTDLPTLVYKHVFSNVGNAYNPHTGIFSAPVRVVYHFVFFVFGNGHASTNTAVSLNKNGEHIALAHAHQPSHQMTPSNGVSLLLEVGDVVYLKVWHNSWSGRRPLAQRGDQVKQRAKRSRLGLQNGGLKAQHQPPPSKPDIHTVLREMSVLIAEQRVELRCMESRLRASESKAEAMETRLRVSESKAEAMETRLRVSEKTMEEQRAVMKELQKKQKQQAAAVGAVGGSLNLTGSQVEELRREREEGRVSSSASLVSSGDVTIGPFTTDLPTPVYKHIFSNVGNAYNPHTDVVYLKLGYNSWVRDSLNHHSTFSGHLLFLL</sequence>
<dbReference type="PRINTS" id="PR00007">
    <property type="entry name" value="COMPLEMNTC1Q"/>
</dbReference>
<keyword evidence="8" id="KW-1185">Reference proteome</keyword>
<dbReference type="SUPFAM" id="SSF57997">
    <property type="entry name" value="Tropomyosin"/>
    <property type="match status" value="1"/>
</dbReference>
<evidence type="ECO:0000256" key="2">
    <source>
        <dbReference type="ARBA" id="ARBA00022525"/>
    </source>
</evidence>
<dbReference type="PANTHER" id="PTHR22923:SF102">
    <property type="entry name" value="CEREBELLIN 13-RELATED"/>
    <property type="match status" value="1"/>
</dbReference>
<organism evidence="7 8">
    <name type="scientific">Coilia grayii</name>
    <name type="common">Gray's grenadier anchovy</name>
    <dbReference type="NCBI Taxonomy" id="363190"/>
    <lineage>
        <taxon>Eukaryota</taxon>
        <taxon>Metazoa</taxon>
        <taxon>Chordata</taxon>
        <taxon>Craniata</taxon>
        <taxon>Vertebrata</taxon>
        <taxon>Euteleostomi</taxon>
        <taxon>Actinopterygii</taxon>
        <taxon>Neopterygii</taxon>
        <taxon>Teleostei</taxon>
        <taxon>Clupei</taxon>
        <taxon>Clupeiformes</taxon>
        <taxon>Clupeoidei</taxon>
        <taxon>Engraulidae</taxon>
        <taxon>Coilinae</taxon>
        <taxon>Coilia</taxon>
    </lineage>
</organism>
<comment type="subcellular location">
    <subcellularLocation>
        <location evidence="1">Secreted</location>
    </subcellularLocation>
</comment>
<dbReference type="SMART" id="SM00110">
    <property type="entry name" value="C1Q"/>
    <property type="match status" value="1"/>
</dbReference>
<feature type="domain" description="C1q" evidence="6">
    <location>
        <begin position="110"/>
        <end position="260"/>
    </location>
</feature>
<dbReference type="Proteomes" id="UP001591681">
    <property type="component" value="Unassembled WGS sequence"/>
</dbReference>
<evidence type="ECO:0000259" key="6">
    <source>
        <dbReference type="PROSITE" id="PS50871"/>
    </source>
</evidence>
<evidence type="ECO:0000256" key="4">
    <source>
        <dbReference type="SAM" id="Coils"/>
    </source>
</evidence>
<dbReference type="GO" id="GO:0005576">
    <property type="term" value="C:extracellular region"/>
    <property type="evidence" value="ECO:0007669"/>
    <property type="project" value="UniProtKB-SubCell"/>
</dbReference>
<feature type="coiled-coil region" evidence="4">
    <location>
        <begin position="284"/>
        <end position="353"/>
    </location>
</feature>
<dbReference type="Pfam" id="PF00386">
    <property type="entry name" value="C1q"/>
    <property type="match status" value="1"/>
</dbReference>
<dbReference type="Gene3D" id="2.60.120.40">
    <property type="match status" value="1"/>
</dbReference>
<evidence type="ECO:0000313" key="7">
    <source>
        <dbReference type="EMBL" id="KAL2084876.1"/>
    </source>
</evidence>
<keyword evidence="3" id="KW-0732">Signal</keyword>
<evidence type="ECO:0000256" key="5">
    <source>
        <dbReference type="SAM" id="MobiDB-lite"/>
    </source>
</evidence>
<name>A0ABD1JFN4_9TELE</name>
<proteinExistence type="predicted"/>
<dbReference type="InterPro" id="IPR001073">
    <property type="entry name" value="C1q_dom"/>
</dbReference>
<feature type="region of interest" description="Disordered" evidence="5">
    <location>
        <begin position="37"/>
        <end position="65"/>
    </location>
</feature>
<dbReference type="PROSITE" id="PS50871">
    <property type="entry name" value="C1Q"/>
    <property type="match status" value="1"/>
</dbReference>
<evidence type="ECO:0000256" key="3">
    <source>
        <dbReference type="ARBA" id="ARBA00022729"/>
    </source>
</evidence>
<accession>A0ABD1JFN4</accession>
<dbReference type="EMBL" id="JBHFQA010000017">
    <property type="protein sequence ID" value="KAL2084876.1"/>
    <property type="molecule type" value="Genomic_DNA"/>
</dbReference>
<dbReference type="InterPro" id="IPR008983">
    <property type="entry name" value="Tumour_necrosis_fac-like_dom"/>
</dbReference>
<comment type="caution">
    <text evidence="7">The sequence shown here is derived from an EMBL/GenBank/DDBJ whole genome shotgun (WGS) entry which is preliminary data.</text>
</comment>
<keyword evidence="2" id="KW-0964">Secreted</keyword>
<evidence type="ECO:0000313" key="8">
    <source>
        <dbReference type="Proteomes" id="UP001591681"/>
    </source>
</evidence>
<evidence type="ECO:0000256" key="1">
    <source>
        <dbReference type="ARBA" id="ARBA00004613"/>
    </source>
</evidence>
<keyword evidence="4" id="KW-0175">Coiled coil</keyword>
<reference evidence="7 8" key="1">
    <citation type="submission" date="2024-09" db="EMBL/GenBank/DDBJ databases">
        <title>A chromosome-level genome assembly of Gray's grenadier anchovy, Coilia grayii.</title>
        <authorList>
            <person name="Fu Z."/>
        </authorList>
    </citation>
    <scope>NUCLEOTIDE SEQUENCE [LARGE SCALE GENOMIC DNA]</scope>
    <source>
        <strain evidence="7">G4</strain>
        <tissue evidence="7">Muscle</tissue>
    </source>
</reference>
<dbReference type="SUPFAM" id="SSF49842">
    <property type="entry name" value="TNF-like"/>
    <property type="match status" value="1"/>
</dbReference>
<protein>
    <recommendedName>
        <fullName evidence="6">C1q domain-containing protein</fullName>
    </recommendedName>
</protein>
<gene>
    <name evidence="7" type="ORF">ACEWY4_020394</name>
</gene>
<dbReference type="InterPro" id="IPR050822">
    <property type="entry name" value="Cerebellin_Synaptic_Org"/>
</dbReference>
<dbReference type="PANTHER" id="PTHR22923">
    <property type="entry name" value="CEREBELLIN-RELATED"/>
    <property type="match status" value="1"/>
</dbReference>